<feature type="domain" description="DUF218" evidence="2">
    <location>
        <begin position="49"/>
        <end position="194"/>
    </location>
</feature>
<keyword evidence="1" id="KW-0472">Membrane</keyword>
<proteinExistence type="predicted"/>
<dbReference type="Pfam" id="PF02698">
    <property type="entry name" value="DUF218"/>
    <property type="match status" value="1"/>
</dbReference>
<evidence type="ECO:0000256" key="1">
    <source>
        <dbReference type="SAM" id="Phobius"/>
    </source>
</evidence>
<dbReference type="InterPro" id="IPR014729">
    <property type="entry name" value="Rossmann-like_a/b/a_fold"/>
</dbReference>
<dbReference type="OrthoDB" id="9782395at2"/>
<dbReference type="AlphaFoldDB" id="A0A1I5V0V7"/>
<feature type="transmembrane region" description="Helical" evidence="1">
    <location>
        <begin position="13"/>
        <end position="37"/>
    </location>
</feature>
<protein>
    <submittedName>
        <fullName evidence="3">Uncharacterized SAM-binding protein YcdF, DUF218 family</fullName>
    </submittedName>
</protein>
<dbReference type="PANTHER" id="PTHR30336">
    <property type="entry name" value="INNER MEMBRANE PROTEIN, PROBABLE PERMEASE"/>
    <property type="match status" value="1"/>
</dbReference>
<keyword evidence="1" id="KW-1133">Transmembrane helix</keyword>
<keyword evidence="1" id="KW-0812">Transmembrane</keyword>
<dbReference type="InterPro" id="IPR051599">
    <property type="entry name" value="Cell_Envelope_Assoc"/>
</dbReference>
<dbReference type="EMBL" id="FOWW01000004">
    <property type="protein sequence ID" value="SFQ01130.1"/>
    <property type="molecule type" value="Genomic_DNA"/>
</dbReference>
<keyword evidence="4" id="KW-1185">Reference proteome</keyword>
<dbReference type="PANTHER" id="PTHR30336:SF20">
    <property type="entry name" value="DUF218 DOMAIN-CONTAINING PROTEIN"/>
    <property type="match status" value="1"/>
</dbReference>
<dbReference type="GO" id="GO:0005886">
    <property type="term" value="C:plasma membrane"/>
    <property type="evidence" value="ECO:0007669"/>
    <property type="project" value="TreeGrafter"/>
</dbReference>
<gene>
    <name evidence="3" type="ORF">SAMN05421810_104186</name>
</gene>
<dbReference type="Gene3D" id="3.40.50.620">
    <property type="entry name" value="HUPs"/>
    <property type="match status" value="1"/>
</dbReference>
<dbReference type="Proteomes" id="UP000198727">
    <property type="component" value="Unassembled WGS sequence"/>
</dbReference>
<evidence type="ECO:0000313" key="4">
    <source>
        <dbReference type="Proteomes" id="UP000198727"/>
    </source>
</evidence>
<accession>A0A1I5V0V7</accession>
<dbReference type="STRING" id="587909.SAMN05421810_104186"/>
<name>A0A1I5V0V7_9PSEU</name>
<sequence length="216" mass="22998">MRPRGDGASGARWLGRTVLGAVLVGALVIGGTAVRVWQVARGDDRSRADVIVVLGAAQYNGRPSEIFAARLAHAKRLYEQGVAPVVVTSGGSKAGDAYTEAEAGARWLVAQGVPAERTVPVEQGHDTLGTLRAVAERAHALGWRSAVIVSDPWHSLRARTMAHDLGLRAWTSPTHRGPVVQTRETQARYIIRETGALLYYRLAKRPADDIGGAGLG</sequence>
<dbReference type="CDD" id="cd06259">
    <property type="entry name" value="YdcF-like"/>
    <property type="match status" value="1"/>
</dbReference>
<evidence type="ECO:0000259" key="2">
    <source>
        <dbReference type="Pfam" id="PF02698"/>
    </source>
</evidence>
<dbReference type="InterPro" id="IPR003848">
    <property type="entry name" value="DUF218"/>
</dbReference>
<reference evidence="4" key="1">
    <citation type="submission" date="2016-10" db="EMBL/GenBank/DDBJ databases">
        <authorList>
            <person name="Varghese N."/>
            <person name="Submissions S."/>
        </authorList>
    </citation>
    <scope>NUCLEOTIDE SEQUENCE [LARGE SCALE GENOMIC DNA]</scope>
    <source>
        <strain evidence="4">CGMCC 4.5579</strain>
    </source>
</reference>
<evidence type="ECO:0000313" key="3">
    <source>
        <dbReference type="EMBL" id="SFQ01130.1"/>
    </source>
</evidence>
<organism evidence="3 4">
    <name type="scientific">Amycolatopsis arida</name>
    <dbReference type="NCBI Taxonomy" id="587909"/>
    <lineage>
        <taxon>Bacteria</taxon>
        <taxon>Bacillati</taxon>
        <taxon>Actinomycetota</taxon>
        <taxon>Actinomycetes</taxon>
        <taxon>Pseudonocardiales</taxon>
        <taxon>Pseudonocardiaceae</taxon>
        <taxon>Amycolatopsis</taxon>
    </lineage>
</organism>
<dbReference type="RefSeq" id="WP_092530577.1">
    <property type="nucleotide sequence ID" value="NZ_FOWW01000004.1"/>
</dbReference>